<dbReference type="Gene3D" id="2.40.100.10">
    <property type="entry name" value="Cyclophilin-like"/>
    <property type="match status" value="4"/>
</dbReference>
<protein>
    <recommendedName>
        <fullName evidence="4">Spliceosome-associated protein CWC27 homolog</fullName>
    </recommendedName>
    <alternativeName>
        <fullName evidence="5">Probable inactive peptidyl-prolyl cis-trans isomerase CWC27 homolog</fullName>
    </alternativeName>
</protein>
<dbReference type="Pfam" id="PF00160">
    <property type="entry name" value="Pro_isomerase"/>
    <property type="match status" value="2"/>
</dbReference>
<evidence type="ECO:0000313" key="10">
    <source>
        <dbReference type="EMBL" id="OAD53535.1"/>
    </source>
</evidence>
<feature type="domain" description="PPIase cyclophilin-type" evidence="9">
    <location>
        <begin position="1"/>
        <end position="146"/>
    </location>
</feature>
<comment type="subunit">
    <text evidence="6">Part of the activated spliceosome B/catalytic step 1 spliceosome, one of the forms of the spliceosome which has a well-formed active site but still cannot catalyze the branching reaction and is composed at least of 52 proteins, the U2, U5 and U6 snRNAs and the pre-mRNA. Recruited during early steps of activated spliceosome B maturation, it is probably one of the first proteins released from this complex as he matures to the spliceosome C complex. Component of the minor spliceosome, which splices U12-type introns.</text>
</comment>
<feature type="domain" description="PPIase cyclophilin-type" evidence="9">
    <location>
        <begin position="273"/>
        <end position="521"/>
    </location>
</feature>
<feature type="compositionally biased region" description="Basic and acidic residues" evidence="8">
    <location>
        <begin position="624"/>
        <end position="634"/>
    </location>
</feature>
<dbReference type="GO" id="GO:0071013">
    <property type="term" value="C:catalytic step 2 spliceosome"/>
    <property type="evidence" value="ECO:0007669"/>
    <property type="project" value="TreeGrafter"/>
</dbReference>
<keyword evidence="7" id="KW-0175">Coiled coil</keyword>
<evidence type="ECO:0000256" key="3">
    <source>
        <dbReference type="ARBA" id="ARBA00023242"/>
    </source>
</evidence>
<keyword evidence="3" id="KW-0539">Nucleus</keyword>
<proteinExistence type="inferred from homology"/>
<feature type="region of interest" description="Disordered" evidence="8">
    <location>
        <begin position="614"/>
        <end position="634"/>
    </location>
</feature>
<dbReference type="SUPFAM" id="SSF50891">
    <property type="entry name" value="Cyclophilin-like"/>
    <property type="match status" value="3"/>
</dbReference>
<comment type="subcellular location">
    <subcellularLocation>
        <location evidence="1">Nucleus</location>
    </subcellularLocation>
</comment>
<keyword evidence="11" id="KW-1185">Reference proteome</keyword>
<feature type="region of interest" description="Disordered" evidence="8">
    <location>
        <begin position="428"/>
        <end position="466"/>
    </location>
</feature>
<reference evidence="10 11" key="1">
    <citation type="submission" date="2015-07" db="EMBL/GenBank/DDBJ databases">
        <title>The genome of Eufriesea mexicana.</title>
        <authorList>
            <person name="Pan H."/>
            <person name="Kapheim K."/>
        </authorList>
    </citation>
    <scope>NUCLEOTIDE SEQUENCE [LARGE SCALE GENOMIC DNA]</scope>
    <source>
        <strain evidence="10">0111107269</strain>
        <tissue evidence="10">Whole body</tissue>
    </source>
</reference>
<dbReference type="PANTHER" id="PTHR45625:SF6">
    <property type="entry name" value="SPLICEOSOME-ASSOCIATED PROTEIN CWC27 HOMOLOG"/>
    <property type="match status" value="1"/>
</dbReference>
<dbReference type="InterPro" id="IPR044666">
    <property type="entry name" value="Cyclophilin_A-like"/>
</dbReference>
<evidence type="ECO:0000259" key="9">
    <source>
        <dbReference type="PROSITE" id="PS50072"/>
    </source>
</evidence>
<comment type="similarity">
    <text evidence="2">Belongs to the cyclophilin-type PPIase family.</text>
</comment>
<evidence type="ECO:0000256" key="7">
    <source>
        <dbReference type="SAM" id="Coils"/>
    </source>
</evidence>
<dbReference type="PANTHER" id="PTHR45625">
    <property type="entry name" value="PEPTIDYL-PROLYL CIS-TRANS ISOMERASE-RELATED"/>
    <property type="match status" value="1"/>
</dbReference>
<sequence>VVMKTTVGDIELELWAKETAKAYRNFIQLCMEGYWDDTIFHRIIKGFITQDGDPTGTGEGGKIYGEPFKDEFHTSLRFCRRDLIAVANPGKMTMVPNTPLFLILHQICRINMQSLVELLNDKPLYPPRLIKPIILKNPFSDIIPRIIVQECEEVKDSSETQIARVEYKSYMFAEFSPGRIILCYEKFCYRHFNLLSFGEKAEKDVEESVILNKKFSDDEPPGLANKKRKEGRSSDWENVDEVKTLEELEVVKKEKVAMKKRIKYTLRDIKKEPNKVQNYKINDVEDDKGYWDDTVFYRIIKGFIIQGGDPTGTREGGKIYGEPSKNKHKIFGKVTGETINNMLKLEEALVDENDKPHYPPRLIKTIILNNPFSDIIPRIIVQECEEVKDSSETEKAAVKDFNLLSFDGEAKEDEEESMILNKRFTGKGKSAHDHLTDPQLSSQLAVEPPGLTNKKTKEDRSSDWEGDAKVKIPEELEVINKEKDSTPDLQNKHTIFGRVTGESIYSMLKLEEALVNENDKPHYPPRLIKTIILNNPFSDIIPRIIVQECEEVKDRSETKTAGVKHFNLPSFGEKAEKDEEESVMLNRKFSDQGKSARDHLTDSKLSSEPAVVLPGLANKKRKEGRSSDWENDDEVKTIYEVKTQDELEVVKKEKEAMKERIKNTLRDTEKEPKKVQNYKIDDVEDVKNIKENE</sequence>
<dbReference type="GO" id="GO:0003755">
    <property type="term" value="F:peptidyl-prolyl cis-trans isomerase activity"/>
    <property type="evidence" value="ECO:0007669"/>
    <property type="project" value="InterPro"/>
</dbReference>
<evidence type="ECO:0000256" key="8">
    <source>
        <dbReference type="SAM" id="MobiDB-lite"/>
    </source>
</evidence>
<name>A0A310SGZ3_9HYME</name>
<evidence type="ECO:0000313" key="11">
    <source>
        <dbReference type="Proteomes" id="UP000250275"/>
    </source>
</evidence>
<feature type="non-terminal residue" evidence="10">
    <location>
        <position position="1"/>
    </location>
</feature>
<feature type="compositionally biased region" description="Basic and acidic residues" evidence="8">
    <location>
        <begin position="455"/>
        <end position="466"/>
    </location>
</feature>
<keyword evidence="10" id="KW-0413">Isomerase</keyword>
<evidence type="ECO:0000256" key="1">
    <source>
        <dbReference type="ARBA" id="ARBA00004123"/>
    </source>
</evidence>
<gene>
    <name evidence="10" type="ORF">WN48_09797</name>
</gene>
<dbReference type="InterPro" id="IPR029000">
    <property type="entry name" value="Cyclophilin-like_dom_sf"/>
</dbReference>
<feature type="coiled-coil region" evidence="7">
    <location>
        <begin position="640"/>
        <end position="671"/>
    </location>
</feature>
<organism evidence="10 11">
    <name type="scientific">Eufriesea mexicana</name>
    <dbReference type="NCBI Taxonomy" id="516756"/>
    <lineage>
        <taxon>Eukaryota</taxon>
        <taxon>Metazoa</taxon>
        <taxon>Ecdysozoa</taxon>
        <taxon>Arthropoda</taxon>
        <taxon>Hexapoda</taxon>
        <taxon>Insecta</taxon>
        <taxon>Pterygota</taxon>
        <taxon>Neoptera</taxon>
        <taxon>Endopterygota</taxon>
        <taxon>Hymenoptera</taxon>
        <taxon>Apocrita</taxon>
        <taxon>Aculeata</taxon>
        <taxon>Apoidea</taxon>
        <taxon>Anthophila</taxon>
        <taxon>Apidae</taxon>
        <taxon>Eufriesea</taxon>
    </lineage>
</organism>
<accession>A0A310SGZ3</accession>
<dbReference type="Proteomes" id="UP000250275">
    <property type="component" value="Unassembled WGS sequence"/>
</dbReference>
<dbReference type="OrthoDB" id="442970at2759"/>
<dbReference type="EMBL" id="KQ767007">
    <property type="protein sequence ID" value="OAD53535.1"/>
    <property type="molecule type" value="Genomic_DNA"/>
</dbReference>
<evidence type="ECO:0000256" key="5">
    <source>
        <dbReference type="ARBA" id="ARBA00042090"/>
    </source>
</evidence>
<evidence type="ECO:0000256" key="6">
    <source>
        <dbReference type="ARBA" id="ARBA00046368"/>
    </source>
</evidence>
<dbReference type="InterPro" id="IPR002130">
    <property type="entry name" value="Cyclophilin-type_PPIase_dom"/>
</dbReference>
<dbReference type="AlphaFoldDB" id="A0A310SGZ3"/>
<evidence type="ECO:0000256" key="4">
    <source>
        <dbReference type="ARBA" id="ARBA00040027"/>
    </source>
</evidence>
<evidence type="ECO:0000256" key="2">
    <source>
        <dbReference type="ARBA" id="ARBA00007365"/>
    </source>
</evidence>
<dbReference type="PROSITE" id="PS50072">
    <property type="entry name" value="CSA_PPIASE_2"/>
    <property type="match status" value="2"/>
</dbReference>